<protein>
    <submittedName>
        <fullName evidence="1">Uncharacterized protein</fullName>
    </submittedName>
</protein>
<dbReference type="Proteomes" id="UP000552644">
    <property type="component" value="Unassembled WGS sequence"/>
</dbReference>
<dbReference type="AlphaFoldDB" id="A0A7W7VSZ2"/>
<gene>
    <name evidence="1" type="ORF">FHS44_008063</name>
</gene>
<sequence length="103" mass="9951">MLVDELAVAVVSLVRAASSSARAVAAGPVPGGGVALVLVDELAVAVVSLVRAASSSARAVAAGPVPAGDGEGLTLAVVLPAATLARAATASARVAARPRWVCW</sequence>
<keyword evidence="2" id="KW-1185">Reference proteome</keyword>
<reference evidence="1 2" key="1">
    <citation type="submission" date="2020-08" db="EMBL/GenBank/DDBJ databases">
        <title>Genomic Encyclopedia of Type Strains, Phase III (KMG-III): the genomes of soil and plant-associated and newly described type strains.</title>
        <authorList>
            <person name="Whitman W."/>
        </authorList>
    </citation>
    <scope>NUCLEOTIDE SEQUENCE [LARGE SCALE GENOMIC DNA]</scope>
    <source>
        <strain evidence="1 2">CECT 8840</strain>
    </source>
</reference>
<evidence type="ECO:0000313" key="2">
    <source>
        <dbReference type="Proteomes" id="UP000552644"/>
    </source>
</evidence>
<organism evidence="1 2">
    <name type="scientific">Streptosporangium saharense</name>
    <dbReference type="NCBI Taxonomy" id="1706840"/>
    <lineage>
        <taxon>Bacteria</taxon>
        <taxon>Bacillati</taxon>
        <taxon>Actinomycetota</taxon>
        <taxon>Actinomycetes</taxon>
        <taxon>Streptosporangiales</taxon>
        <taxon>Streptosporangiaceae</taxon>
        <taxon>Streptosporangium</taxon>
    </lineage>
</organism>
<evidence type="ECO:0000313" key="1">
    <source>
        <dbReference type="EMBL" id="MBB4920910.1"/>
    </source>
</evidence>
<dbReference type="EMBL" id="JACHJP010000019">
    <property type="protein sequence ID" value="MBB4920910.1"/>
    <property type="molecule type" value="Genomic_DNA"/>
</dbReference>
<proteinExistence type="predicted"/>
<accession>A0A7W7VSZ2</accession>
<comment type="caution">
    <text evidence="1">The sequence shown here is derived from an EMBL/GenBank/DDBJ whole genome shotgun (WGS) entry which is preliminary data.</text>
</comment>
<name>A0A7W7VSZ2_9ACTN</name>